<keyword evidence="1" id="KW-0472">Membrane</keyword>
<dbReference type="RefSeq" id="WP_368522237.1">
    <property type="nucleotide sequence ID" value="NZ_JAYWMA010000004.1"/>
</dbReference>
<feature type="transmembrane region" description="Helical" evidence="1">
    <location>
        <begin position="35"/>
        <end position="54"/>
    </location>
</feature>
<protein>
    <submittedName>
        <fullName evidence="2">Uncharacterized protein</fullName>
    </submittedName>
</protein>
<accession>A0ABV3UTJ4</accession>
<evidence type="ECO:0000256" key="1">
    <source>
        <dbReference type="SAM" id="Phobius"/>
    </source>
</evidence>
<keyword evidence="1" id="KW-0812">Transmembrane</keyword>
<keyword evidence="1" id="KW-1133">Transmembrane helix</keyword>
<dbReference type="EMBL" id="JAYWMA010000004">
    <property type="protein sequence ID" value="MEX3528359.1"/>
    <property type="molecule type" value="Genomic_DNA"/>
</dbReference>
<evidence type="ECO:0000313" key="2">
    <source>
        <dbReference type="EMBL" id="MEX3528359.1"/>
    </source>
</evidence>
<name>A0ABV3UTJ4_9CORY</name>
<comment type="caution">
    <text evidence="2">The sequence shown here is derived from an EMBL/GenBank/DDBJ whole genome shotgun (WGS) entry which is preliminary data.</text>
</comment>
<sequence length="146" mass="15636">METNGEMAPDHDEARRMLAAAGDAEEGTRNPTLPWAFFIAQAALLSCICAAQILPASPSRLVTIFGLIVVVVIGMRNVFARPGYGVVWPDGNGIFPYMVAMFVLVGIPAVFAVGFGLSWLWLVAGFFAGAATLEMGRRYRSVVGRA</sequence>
<gene>
    <name evidence="2" type="ORF">VVR64_04660</name>
</gene>
<feature type="transmembrane region" description="Helical" evidence="1">
    <location>
        <begin position="61"/>
        <end position="79"/>
    </location>
</feature>
<feature type="transmembrane region" description="Helical" evidence="1">
    <location>
        <begin position="99"/>
        <end position="130"/>
    </location>
</feature>
<reference evidence="2 3" key="1">
    <citation type="journal article" date="2024" name="Fungal Genet. Biol.">
        <title>The porcine skin microbiome exhibits broad fungal antagonism.</title>
        <authorList>
            <person name="De La Cruz K.F."/>
            <person name="Townsend E.C."/>
            <person name="Alex Cheong J.Z."/>
            <person name="Salamzade R."/>
            <person name="Liu A."/>
            <person name="Sandstrom S."/>
            <person name="Davila E."/>
            <person name="Huang L."/>
            <person name="Xu K.H."/>
            <person name="Wu S.Y."/>
            <person name="Meudt J.J."/>
            <person name="Shanmuganayagam D."/>
            <person name="Gibson A.L.F."/>
            <person name="Kalan L.R."/>
        </authorList>
    </citation>
    <scope>NUCLEOTIDE SEQUENCE [LARGE SCALE GENOMIC DNA]</scope>
    <source>
        <strain evidence="2 3">LK2569</strain>
    </source>
</reference>
<dbReference type="Proteomes" id="UP001558353">
    <property type="component" value="Unassembled WGS sequence"/>
</dbReference>
<organism evidence="2 3">
    <name type="scientific">Corynebacterium xerosis</name>
    <dbReference type="NCBI Taxonomy" id="1725"/>
    <lineage>
        <taxon>Bacteria</taxon>
        <taxon>Bacillati</taxon>
        <taxon>Actinomycetota</taxon>
        <taxon>Actinomycetes</taxon>
        <taxon>Mycobacteriales</taxon>
        <taxon>Corynebacteriaceae</taxon>
        <taxon>Corynebacterium</taxon>
    </lineage>
</organism>
<evidence type="ECO:0000313" key="3">
    <source>
        <dbReference type="Proteomes" id="UP001558353"/>
    </source>
</evidence>
<keyword evidence="3" id="KW-1185">Reference proteome</keyword>
<proteinExistence type="predicted"/>